<sequence length="56" mass="6448">MFYENIGAGFTRLNCDDFTADRMRDAVGVGLATLPLSVAWLWRTVNLRLQRMEDQL</sequence>
<evidence type="ECO:0000313" key="2">
    <source>
        <dbReference type="Proteomes" id="UP001499863"/>
    </source>
</evidence>
<organism evidence="1 2">
    <name type="scientific">Kitasatospora putterlickiae</name>
    <dbReference type="NCBI Taxonomy" id="221725"/>
    <lineage>
        <taxon>Bacteria</taxon>
        <taxon>Bacillati</taxon>
        <taxon>Actinomycetota</taxon>
        <taxon>Actinomycetes</taxon>
        <taxon>Kitasatosporales</taxon>
        <taxon>Streptomycetaceae</taxon>
        <taxon>Kitasatospora</taxon>
    </lineage>
</organism>
<evidence type="ECO:0000313" key="1">
    <source>
        <dbReference type="EMBL" id="GAA1402251.1"/>
    </source>
</evidence>
<accession>A0ABN1YCA4</accession>
<dbReference type="EMBL" id="BAAAKJ010000247">
    <property type="protein sequence ID" value="GAA1402251.1"/>
    <property type="molecule type" value="Genomic_DNA"/>
</dbReference>
<comment type="caution">
    <text evidence="1">The sequence shown here is derived from an EMBL/GenBank/DDBJ whole genome shotgun (WGS) entry which is preliminary data.</text>
</comment>
<protein>
    <submittedName>
        <fullName evidence="1">Uncharacterized protein</fullName>
    </submittedName>
</protein>
<proteinExistence type="predicted"/>
<name>A0ABN1YCA4_9ACTN</name>
<dbReference type="Proteomes" id="UP001499863">
    <property type="component" value="Unassembled WGS sequence"/>
</dbReference>
<reference evidence="1 2" key="1">
    <citation type="journal article" date="2019" name="Int. J. Syst. Evol. Microbiol.">
        <title>The Global Catalogue of Microorganisms (GCM) 10K type strain sequencing project: providing services to taxonomists for standard genome sequencing and annotation.</title>
        <authorList>
            <consortium name="The Broad Institute Genomics Platform"/>
            <consortium name="The Broad Institute Genome Sequencing Center for Infectious Disease"/>
            <person name="Wu L."/>
            <person name="Ma J."/>
        </authorList>
    </citation>
    <scope>NUCLEOTIDE SEQUENCE [LARGE SCALE GENOMIC DNA]</scope>
    <source>
        <strain evidence="1 2">JCM 12393</strain>
    </source>
</reference>
<gene>
    <name evidence="1" type="ORF">GCM10009639_45480</name>
</gene>
<keyword evidence="2" id="KW-1185">Reference proteome</keyword>
<dbReference type="RefSeq" id="WP_344338752.1">
    <property type="nucleotide sequence ID" value="NZ_BAAAKJ010000247.1"/>
</dbReference>